<dbReference type="EMBL" id="CAJNDS010000680">
    <property type="protein sequence ID" value="CAE7227600.1"/>
    <property type="molecule type" value="Genomic_DNA"/>
</dbReference>
<comment type="caution">
    <text evidence="1">The sequence shown here is derived from an EMBL/GenBank/DDBJ whole genome shotgun (WGS) entry which is preliminary data.</text>
</comment>
<dbReference type="Proteomes" id="UP000604046">
    <property type="component" value="Unassembled WGS sequence"/>
</dbReference>
<accession>A0A812KE98</accession>
<organism evidence="1 2">
    <name type="scientific">Symbiodinium natans</name>
    <dbReference type="NCBI Taxonomy" id="878477"/>
    <lineage>
        <taxon>Eukaryota</taxon>
        <taxon>Sar</taxon>
        <taxon>Alveolata</taxon>
        <taxon>Dinophyceae</taxon>
        <taxon>Suessiales</taxon>
        <taxon>Symbiodiniaceae</taxon>
        <taxon>Symbiodinium</taxon>
    </lineage>
</organism>
<reference evidence="1" key="1">
    <citation type="submission" date="2021-02" db="EMBL/GenBank/DDBJ databases">
        <authorList>
            <person name="Dougan E. K."/>
            <person name="Rhodes N."/>
            <person name="Thang M."/>
            <person name="Chan C."/>
        </authorList>
    </citation>
    <scope>NUCLEOTIDE SEQUENCE</scope>
</reference>
<proteinExistence type="predicted"/>
<evidence type="ECO:0000313" key="2">
    <source>
        <dbReference type="Proteomes" id="UP000604046"/>
    </source>
</evidence>
<gene>
    <name evidence="1" type="ORF">SNAT2548_LOCUS8978</name>
</gene>
<protein>
    <recommendedName>
        <fullName evidence="3">Ubiquitin-like domain-containing protein</fullName>
    </recommendedName>
</protein>
<name>A0A812KE98_9DINO</name>
<dbReference type="AlphaFoldDB" id="A0A812KE98"/>
<evidence type="ECO:0000313" key="1">
    <source>
        <dbReference type="EMBL" id="CAE7227600.1"/>
    </source>
</evidence>
<keyword evidence="2" id="KW-1185">Reference proteome</keyword>
<sequence length="195" mass="21514">MALKVVQLSGQTVAADLKGVQSVSELRQRVGAAVGEAPARIRLLAGEIEVMDSSDFVPAAFPSGVVTMAISAPGLQAGFYYLDDCEAFNYDSDVDGGEDEIEILEDGSAKRELLHRRSWIDGGGHSGNNVRHARGEGTWELDDKNRLRVTWTRPASHKGQQPSEFSLTSEGSLMYPCPFRQRQYRYFTTRQMKAT</sequence>
<evidence type="ECO:0008006" key="3">
    <source>
        <dbReference type="Google" id="ProtNLM"/>
    </source>
</evidence>